<dbReference type="Gene3D" id="1.25.40.90">
    <property type="match status" value="1"/>
</dbReference>
<feature type="compositionally biased region" description="Polar residues" evidence="2">
    <location>
        <begin position="419"/>
        <end position="428"/>
    </location>
</feature>
<organism evidence="4 5">
    <name type="scientific">Schizosaccharomyces cryophilus (strain OY26 / ATCC MYA-4695 / CBS 11777 / NBRC 106824 / NRRL Y48691)</name>
    <name type="common">Fission yeast</name>
    <dbReference type="NCBI Taxonomy" id="653667"/>
    <lineage>
        <taxon>Eukaryota</taxon>
        <taxon>Fungi</taxon>
        <taxon>Dikarya</taxon>
        <taxon>Ascomycota</taxon>
        <taxon>Taphrinomycotina</taxon>
        <taxon>Schizosaccharomycetes</taxon>
        <taxon>Schizosaccharomycetales</taxon>
        <taxon>Schizosaccharomycetaceae</taxon>
        <taxon>Schizosaccharomyces</taxon>
    </lineage>
</organism>
<name>S9VWN8_SCHCR</name>
<feature type="compositionally biased region" description="Basic and acidic residues" evidence="2">
    <location>
        <begin position="47"/>
        <end position="58"/>
    </location>
</feature>
<feature type="region of interest" description="Disordered" evidence="2">
    <location>
        <begin position="27"/>
        <end position="70"/>
    </location>
</feature>
<reference evidence="4 5" key="1">
    <citation type="journal article" date="2011" name="Science">
        <title>Comparative functional genomics of the fission yeasts.</title>
        <authorList>
            <person name="Rhind N."/>
            <person name="Chen Z."/>
            <person name="Yassour M."/>
            <person name="Thompson D.A."/>
            <person name="Haas B.J."/>
            <person name="Habib N."/>
            <person name="Wapinski I."/>
            <person name="Roy S."/>
            <person name="Lin M.F."/>
            <person name="Heiman D.I."/>
            <person name="Young S.K."/>
            <person name="Furuya K."/>
            <person name="Guo Y."/>
            <person name="Pidoux A."/>
            <person name="Chen H.M."/>
            <person name="Robbertse B."/>
            <person name="Goldberg J.M."/>
            <person name="Aoki K."/>
            <person name="Bayne E.H."/>
            <person name="Berlin A.M."/>
            <person name="Desjardins C.A."/>
            <person name="Dobbs E."/>
            <person name="Dukaj L."/>
            <person name="Fan L."/>
            <person name="FitzGerald M.G."/>
            <person name="French C."/>
            <person name="Gujja S."/>
            <person name="Hansen K."/>
            <person name="Keifenheim D."/>
            <person name="Levin J.Z."/>
            <person name="Mosher R.A."/>
            <person name="Mueller C.A."/>
            <person name="Pfiffner J."/>
            <person name="Priest M."/>
            <person name="Russ C."/>
            <person name="Smialowska A."/>
            <person name="Swoboda P."/>
            <person name="Sykes S.M."/>
            <person name="Vaughn M."/>
            <person name="Vengrova S."/>
            <person name="Yoder R."/>
            <person name="Zeng Q."/>
            <person name="Allshire R."/>
            <person name="Baulcombe D."/>
            <person name="Birren B.W."/>
            <person name="Brown W."/>
            <person name="Ekwall K."/>
            <person name="Kellis M."/>
            <person name="Leatherwood J."/>
            <person name="Levin H."/>
            <person name="Margalit H."/>
            <person name="Martienssen R."/>
            <person name="Nieduszynski C.A."/>
            <person name="Spatafora J.W."/>
            <person name="Friedman N."/>
            <person name="Dalgaard J.Z."/>
            <person name="Baumann P."/>
            <person name="Niki H."/>
            <person name="Regev A."/>
            <person name="Nusbaum C."/>
        </authorList>
    </citation>
    <scope>NUCLEOTIDE SEQUENCE [LARGE SCALE GENOMIC DNA]</scope>
    <source>
        <strain evidence="5">OY26 / ATCC MYA-4695 / CBS 11777 / NBRC 106824 / NRRL Y48691</strain>
    </source>
</reference>
<protein>
    <submittedName>
        <fullName evidence="4">U2-associated protein</fullName>
    </submittedName>
</protein>
<keyword evidence="5" id="KW-1185">Reference proteome</keyword>
<evidence type="ECO:0000259" key="3">
    <source>
        <dbReference type="PROSITE" id="PS51391"/>
    </source>
</evidence>
<dbReference type="PANTHER" id="PTHR23140:SF0">
    <property type="entry name" value="U2 SNRNP-ASSOCIATED SURP MOTIF-CONTAINING PROTEIN"/>
    <property type="match status" value="1"/>
</dbReference>
<dbReference type="InterPro" id="IPR051485">
    <property type="entry name" value="SR-CTD_assoc_factor"/>
</dbReference>
<keyword evidence="1" id="KW-0694">RNA-binding</keyword>
<evidence type="ECO:0000313" key="5">
    <source>
        <dbReference type="Proteomes" id="UP000015464"/>
    </source>
</evidence>
<dbReference type="InterPro" id="IPR006569">
    <property type="entry name" value="CID_dom"/>
</dbReference>
<evidence type="ECO:0000256" key="2">
    <source>
        <dbReference type="SAM" id="MobiDB-lite"/>
    </source>
</evidence>
<dbReference type="InterPro" id="IPR008942">
    <property type="entry name" value="ENTH_VHS"/>
</dbReference>
<dbReference type="HOGENOM" id="CLU_565197_0_0_1"/>
<dbReference type="Proteomes" id="UP000015464">
    <property type="component" value="Unassembled WGS sequence"/>
</dbReference>
<feature type="region of interest" description="Disordered" evidence="2">
    <location>
        <begin position="412"/>
        <end position="444"/>
    </location>
</feature>
<dbReference type="RefSeq" id="XP_013024430.1">
    <property type="nucleotide sequence ID" value="XM_013168976.1"/>
</dbReference>
<dbReference type="Pfam" id="PF04818">
    <property type="entry name" value="CID"/>
    <property type="match status" value="1"/>
</dbReference>
<feature type="domain" description="CID" evidence="3">
    <location>
        <begin position="202"/>
        <end position="360"/>
    </location>
</feature>
<dbReference type="AlphaFoldDB" id="S9VWN8"/>
<dbReference type="GO" id="GO:0003723">
    <property type="term" value="F:RNA binding"/>
    <property type="evidence" value="ECO:0007669"/>
    <property type="project" value="UniProtKB-KW"/>
</dbReference>
<dbReference type="OrthoDB" id="377209at2759"/>
<proteinExistence type="predicted"/>
<dbReference type="STRING" id="653667.S9VWN8"/>
<dbReference type="GO" id="GO:0005634">
    <property type="term" value="C:nucleus"/>
    <property type="evidence" value="ECO:0007669"/>
    <property type="project" value="TreeGrafter"/>
</dbReference>
<dbReference type="OMA" id="MRMHAED"/>
<dbReference type="CDD" id="cd00590">
    <property type="entry name" value="RRM_SF"/>
    <property type="match status" value="1"/>
</dbReference>
<sequence>MDHDHQFPLQTLETKRRPIIGARRHFAAKEDISSESDEDEDTFLAGERQKVSISEKKQQQPFPQTNKSGLEAEIERRENYALESVDQATSLSEKPCVVHLDGIAKQTTAATLKEALGGRDSVIAINVFSSEENISKGISVFRNEKLAQDAVRRLSTEPVDGNYISATVGKGEANKDSIFSGQQKELRKKKEEEEKNASADRLSTLDRAKLEWLLTRMSCEKGSIASVLCFSINHIDKYKEVSKAIVQELLKNEEVNDGRMNDKSILEKGDKKLGLLYVINDLLFNGISGVSLVWRYRVGLEPYVPSIFDNLYAFSRRLGGRLKMDIFCKKVAQVIEIWRVWVAFPEEVLDSAWQMFKSKEITASVRSSARPLYASKNNRWATAAAEMEEEQDDQEYNGSPVNVLELLLEREEHQHRDSQPSNTSTPAAPSTPEDAGDVKSKFKPSFTKGTFVSRKMRMHAEDLF</sequence>
<dbReference type="eggNOG" id="KOG0151">
    <property type="taxonomic scope" value="Eukaryota"/>
</dbReference>
<evidence type="ECO:0000313" key="4">
    <source>
        <dbReference type="EMBL" id="EPY50659.1"/>
    </source>
</evidence>
<feature type="compositionally biased region" description="Acidic residues" evidence="2">
    <location>
        <begin position="33"/>
        <end position="42"/>
    </location>
</feature>
<dbReference type="PANTHER" id="PTHR23140">
    <property type="entry name" value="RNA PROCESSING PROTEIN LD23810P"/>
    <property type="match status" value="1"/>
</dbReference>
<feature type="compositionally biased region" description="Polar residues" evidence="2">
    <location>
        <begin position="59"/>
        <end position="68"/>
    </location>
</feature>
<dbReference type="EMBL" id="KE546992">
    <property type="protein sequence ID" value="EPY50659.1"/>
    <property type="molecule type" value="Genomic_DNA"/>
</dbReference>
<gene>
    <name evidence="4" type="ORF">SPOG_00799</name>
</gene>
<dbReference type="PROSITE" id="PS51391">
    <property type="entry name" value="CID"/>
    <property type="match status" value="1"/>
</dbReference>
<dbReference type="GeneID" id="25035131"/>
<accession>S9VWN8</accession>
<evidence type="ECO:0000256" key="1">
    <source>
        <dbReference type="ARBA" id="ARBA00022884"/>
    </source>
</evidence>